<keyword evidence="9" id="KW-1185">Reference proteome</keyword>
<dbReference type="Proteomes" id="UP000033035">
    <property type="component" value="Unassembled WGS sequence"/>
</dbReference>
<organism evidence="8 9">
    <name type="scientific">Parabacteroides gordonii MS-1 = DSM 23371</name>
    <dbReference type="NCBI Taxonomy" id="1203610"/>
    <lineage>
        <taxon>Bacteria</taxon>
        <taxon>Pseudomonadati</taxon>
        <taxon>Bacteroidota</taxon>
        <taxon>Bacteroidia</taxon>
        <taxon>Bacteroidales</taxon>
        <taxon>Tannerellaceae</taxon>
        <taxon>Parabacteroides</taxon>
    </lineage>
</organism>
<dbReference type="RefSeq" id="WP_028727659.1">
    <property type="nucleotide sequence ID" value="NZ_AUAE01000017.1"/>
</dbReference>
<evidence type="ECO:0008006" key="10">
    <source>
        <dbReference type="Google" id="ProtNLM"/>
    </source>
</evidence>
<keyword evidence="5" id="KW-0998">Cell outer membrane</keyword>
<dbReference type="HOGENOM" id="CLU_015553_0_1_10"/>
<accession>A0A0F5JRZ2</accession>
<comment type="similarity">
    <text evidence="2">Belongs to the SusD family.</text>
</comment>
<evidence type="ECO:0000259" key="6">
    <source>
        <dbReference type="Pfam" id="PF07980"/>
    </source>
</evidence>
<evidence type="ECO:0000259" key="7">
    <source>
        <dbReference type="Pfam" id="PF14322"/>
    </source>
</evidence>
<proteinExistence type="inferred from homology"/>
<dbReference type="GO" id="GO:0009279">
    <property type="term" value="C:cell outer membrane"/>
    <property type="evidence" value="ECO:0007669"/>
    <property type="project" value="UniProtKB-SubCell"/>
</dbReference>
<keyword evidence="4" id="KW-0472">Membrane</keyword>
<dbReference type="Gene3D" id="1.25.40.390">
    <property type="match status" value="1"/>
</dbReference>
<dbReference type="Pfam" id="PF14322">
    <property type="entry name" value="SusD-like_3"/>
    <property type="match status" value="1"/>
</dbReference>
<evidence type="ECO:0000256" key="4">
    <source>
        <dbReference type="ARBA" id="ARBA00023136"/>
    </source>
</evidence>
<sequence length="635" mass="73058">MKFNFKKYILALGMASVLLPSCNDDFMERYPQDQITDESFWKTETDLKLMLNSLYPLYIIGHGSGWSDGKTPVLNVVGSPLMYGDYYSDNCIKTGNEVTGLAGEFIVPTGATEQTGWYWWNLRKVNFFLTHYDKAELTPEKKNAYAGEAYFFKAWDYYLKVLYFGDVPWLTRDLNVDSEELYAARTPRAEVMDSVLMCINKAVEWLPEKANQEKDRLNKDQANFLKARICLFEGTFRKYHTELNLQSTANKFLEEAVKASEALIGKYSLYNSGENAYWKMFTAIDLSTNPEVILGRTYLENKVGHAAQRYFNQNNSNRQSMGATRGMIDEYLCIDGRPIYTGGSEGNYTNNPNFLGYGKWTELENRDPRLTQTVCRPGEHVTIYQGGVLDIETNGITYPGLNYTGSGSTVTGYRVIKHWMGDKIEEDRTTKGIQAAIEFRYGELLLIYAEAKYELNGTLSQSDVDKTINALRERAGFDFSKYPSARLTVGSEPADPRLDKIYADKLEYQVPPLLREIRRERRVEMAIENHRYIDLMRWKAGKLFTVPLRGMNFLAVQDLYDGSHTEKPEIAVKVELDKTVFVDEQGFIICYPKSPYTNTVKGTLPWDDYRYYWPIPKEELVMNPNLVQNKGWEDK</sequence>
<protein>
    <recommendedName>
        <fullName evidence="10">RagB/SusD domain-containing protein</fullName>
    </recommendedName>
</protein>
<comment type="subcellular location">
    <subcellularLocation>
        <location evidence="1">Cell outer membrane</location>
    </subcellularLocation>
</comment>
<evidence type="ECO:0000256" key="5">
    <source>
        <dbReference type="ARBA" id="ARBA00023237"/>
    </source>
</evidence>
<feature type="domain" description="RagB/SusD" evidence="6">
    <location>
        <begin position="290"/>
        <end position="632"/>
    </location>
</feature>
<gene>
    <name evidence="8" type="ORF">HMPREF1536_00270</name>
</gene>
<keyword evidence="3" id="KW-0732">Signal</keyword>
<dbReference type="STRING" id="1203610.HMPREF1536_00270"/>
<reference evidence="8 9" key="1">
    <citation type="submission" date="2013-04" db="EMBL/GenBank/DDBJ databases">
        <title>The Genome Sequence of Parabacteroides gordonii DSM 23371.</title>
        <authorList>
            <consortium name="The Broad Institute Genomics Platform"/>
            <person name="Earl A."/>
            <person name="Ward D."/>
            <person name="Feldgarden M."/>
            <person name="Gevers D."/>
            <person name="Martens E."/>
            <person name="Sakamoto M."/>
            <person name="Benno Y."/>
            <person name="Suzuki N."/>
            <person name="Matsunaga N."/>
            <person name="Koshihara K."/>
            <person name="Seki M."/>
            <person name="Komiya H."/>
            <person name="Walker B."/>
            <person name="Young S."/>
            <person name="Zeng Q."/>
            <person name="Gargeya S."/>
            <person name="Fitzgerald M."/>
            <person name="Haas B."/>
            <person name="Abouelleil A."/>
            <person name="Allen A.W."/>
            <person name="Alvarado L."/>
            <person name="Arachchi H.M."/>
            <person name="Berlin A.M."/>
            <person name="Chapman S.B."/>
            <person name="Gainer-Dewar J."/>
            <person name="Goldberg J."/>
            <person name="Griggs A."/>
            <person name="Gujja S."/>
            <person name="Hansen M."/>
            <person name="Howarth C."/>
            <person name="Imamovic A."/>
            <person name="Ireland A."/>
            <person name="Larimer J."/>
            <person name="McCowan C."/>
            <person name="Murphy C."/>
            <person name="Pearson M."/>
            <person name="Poon T.W."/>
            <person name="Priest M."/>
            <person name="Roberts A."/>
            <person name="Saif S."/>
            <person name="Shea T."/>
            <person name="Sisk P."/>
            <person name="Sykes S."/>
            <person name="Wortman J."/>
            <person name="Nusbaum C."/>
            <person name="Birren B."/>
        </authorList>
    </citation>
    <scope>NUCLEOTIDE SEQUENCE [LARGE SCALE GENOMIC DNA]</scope>
    <source>
        <strain evidence="8 9">MS-1</strain>
    </source>
</reference>
<name>A0A0F5JRZ2_9BACT</name>
<feature type="domain" description="SusD-like N-terminal" evidence="7">
    <location>
        <begin position="84"/>
        <end position="231"/>
    </location>
</feature>
<dbReference type="InterPro" id="IPR012944">
    <property type="entry name" value="SusD_RagB_dom"/>
</dbReference>
<dbReference type="PATRIC" id="fig|1203610.3.peg.289"/>
<dbReference type="InterPro" id="IPR033985">
    <property type="entry name" value="SusD-like_N"/>
</dbReference>
<dbReference type="InterPro" id="IPR011990">
    <property type="entry name" value="TPR-like_helical_dom_sf"/>
</dbReference>
<dbReference type="SUPFAM" id="SSF48452">
    <property type="entry name" value="TPR-like"/>
    <property type="match status" value="1"/>
</dbReference>
<evidence type="ECO:0000256" key="1">
    <source>
        <dbReference type="ARBA" id="ARBA00004442"/>
    </source>
</evidence>
<evidence type="ECO:0000313" key="8">
    <source>
        <dbReference type="EMBL" id="KKB60390.1"/>
    </source>
</evidence>
<dbReference type="EMBL" id="AQHW01000002">
    <property type="protein sequence ID" value="KKB60390.1"/>
    <property type="molecule type" value="Genomic_DNA"/>
</dbReference>
<evidence type="ECO:0000313" key="9">
    <source>
        <dbReference type="Proteomes" id="UP000033035"/>
    </source>
</evidence>
<dbReference type="Pfam" id="PF07980">
    <property type="entry name" value="SusD_RagB"/>
    <property type="match status" value="1"/>
</dbReference>
<evidence type="ECO:0000256" key="2">
    <source>
        <dbReference type="ARBA" id="ARBA00006275"/>
    </source>
</evidence>
<comment type="caution">
    <text evidence="8">The sequence shown here is derived from an EMBL/GenBank/DDBJ whole genome shotgun (WGS) entry which is preliminary data.</text>
</comment>
<dbReference type="AlphaFoldDB" id="A0A0F5JRZ2"/>
<evidence type="ECO:0000256" key="3">
    <source>
        <dbReference type="ARBA" id="ARBA00022729"/>
    </source>
</evidence>